<comment type="similarity">
    <text evidence="1">Belongs to the type-I restriction system S methylase family.</text>
</comment>
<dbReference type="EMBL" id="JAYGHX010000008">
    <property type="protein sequence ID" value="MEA5392141.1"/>
    <property type="molecule type" value="Genomic_DNA"/>
</dbReference>
<evidence type="ECO:0000259" key="4">
    <source>
        <dbReference type="Pfam" id="PF01420"/>
    </source>
</evidence>
<dbReference type="PANTHER" id="PTHR30408:SF12">
    <property type="entry name" value="TYPE I RESTRICTION ENZYME MJAVIII SPECIFICITY SUBUNIT"/>
    <property type="match status" value="1"/>
</dbReference>
<dbReference type="EC" id="3.1.21.-" evidence="5"/>
<dbReference type="GO" id="GO:0016787">
    <property type="term" value="F:hydrolase activity"/>
    <property type="evidence" value="ECO:0007669"/>
    <property type="project" value="UniProtKB-KW"/>
</dbReference>
<feature type="domain" description="Type I restriction modification DNA specificity" evidence="4">
    <location>
        <begin position="267"/>
        <end position="412"/>
    </location>
</feature>
<keyword evidence="5" id="KW-0378">Hydrolase</keyword>
<evidence type="ECO:0000313" key="5">
    <source>
        <dbReference type="EMBL" id="MEA5392141.1"/>
    </source>
</evidence>
<dbReference type="Proteomes" id="UP001304461">
    <property type="component" value="Unassembled WGS sequence"/>
</dbReference>
<protein>
    <submittedName>
        <fullName evidence="5">Restriction endonuclease subunit S</fullName>
        <ecNumber evidence="5">3.1.21.-</ecNumber>
    </submittedName>
</protein>
<evidence type="ECO:0000313" key="6">
    <source>
        <dbReference type="Proteomes" id="UP001304461"/>
    </source>
</evidence>
<keyword evidence="5" id="KW-0540">Nuclease</keyword>
<sequence>MSFPRYPAHKDSGVEWLGEVPEHWDVKPLKRLAEIQTGLAKGKEVEPEGSIEVPFLRVANVQDGFLDLNDIHTIQIPEAALDRYLLRPGDVLMNEGGDFDKLGRGCIWNSEIRPCIHQNHVFAVRPHSISSAWLNVYTSSKQANSYFIGRSKQSTNLASISSSNLMDLPVPVAPIVESTQILNFLDRETAKIDTLIYEQHRLIVLLQEKRQAVISRAVTKGLNPDVPMKDSGVEWLGEVPEHWDVSYLVKQSDLLQTGPFGSQLCVEDYVTGGIPVINPSSIIGSNIVAIEGVGVADETAFRLERHKLRKGDLVVARRGEMGRCAVVGENETGWLCGTGCLLLRCATSFSPDYVELVIKSEYSRATLSLSSVGSTMENLNTSILGRLRVPVPPKEDQVAILGYLQQSERCFESLITDASNAIRLLEERRSALISAAVTGQIDVLSLVSEAVAA</sequence>
<keyword evidence="6" id="KW-1185">Reference proteome</keyword>
<comment type="caution">
    <text evidence="5">The sequence shown here is derived from an EMBL/GenBank/DDBJ whole genome shotgun (WGS) entry which is preliminary data.</text>
</comment>
<proteinExistence type="inferred from homology"/>
<evidence type="ECO:0000256" key="2">
    <source>
        <dbReference type="ARBA" id="ARBA00022747"/>
    </source>
</evidence>
<dbReference type="PANTHER" id="PTHR30408">
    <property type="entry name" value="TYPE-1 RESTRICTION ENZYME ECOKI SPECIFICITY PROTEIN"/>
    <property type="match status" value="1"/>
</dbReference>
<evidence type="ECO:0000256" key="1">
    <source>
        <dbReference type="ARBA" id="ARBA00010923"/>
    </source>
</evidence>
<evidence type="ECO:0000256" key="3">
    <source>
        <dbReference type="ARBA" id="ARBA00023125"/>
    </source>
</evidence>
<keyword evidence="3" id="KW-0238">DNA-binding</keyword>
<dbReference type="Pfam" id="PF01420">
    <property type="entry name" value="Methylase_S"/>
    <property type="match status" value="1"/>
</dbReference>
<dbReference type="InterPro" id="IPR052021">
    <property type="entry name" value="Type-I_RS_S_subunit"/>
</dbReference>
<dbReference type="CDD" id="cd16961">
    <property type="entry name" value="RMtype1_S_TRD-CR_like"/>
    <property type="match status" value="1"/>
</dbReference>
<dbReference type="RefSeq" id="WP_323306106.1">
    <property type="nucleotide sequence ID" value="NZ_JAYGHX010000008.1"/>
</dbReference>
<dbReference type="CDD" id="cd17253">
    <property type="entry name" value="RMtype1_S_Eco933I-TRD2-CR2_like"/>
    <property type="match status" value="1"/>
</dbReference>
<keyword evidence="5" id="KW-0255">Endonuclease</keyword>
<accession>A0ABU5RWI2</accession>
<dbReference type="SUPFAM" id="SSF116734">
    <property type="entry name" value="DNA methylase specificity domain"/>
    <property type="match status" value="2"/>
</dbReference>
<gene>
    <name evidence="5" type="ORF">VB738_12820</name>
</gene>
<dbReference type="InterPro" id="IPR044946">
    <property type="entry name" value="Restrct_endonuc_typeI_TRD_sf"/>
</dbReference>
<dbReference type="InterPro" id="IPR000055">
    <property type="entry name" value="Restrct_endonuc_typeI_TRD"/>
</dbReference>
<name>A0ABU5RWI2_9CYAN</name>
<dbReference type="Gene3D" id="1.10.287.1120">
    <property type="entry name" value="Bipartite methylase S protein"/>
    <property type="match status" value="1"/>
</dbReference>
<reference evidence="5 6" key="1">
    <citation type="submission" date="2023-12" db="EMBL/GenBank/DDBJ databases">
        <title>Baltic Sea Cyanobacteria.</title>
        <authorList>
            <person name="Delbaje E."/>
            <person name="Fewer D.P."/>
            <person name="Shishido T.K."/>
        </authorList>
    </citation>
    <scope>NUCLEOTIDE SEQUENCE [LARGE SCALE GENOMIC DNA]</scope>
    <source>
        <strain evidence="5 6">UHCC 0139</strain>
    </source>
</reference>
<keyword evidence="2" id="KW-0680">Restriction system</keyword>
<organism evidence="5 6">
    <name type="scientific">Cyanobium gracile UHCC 0139</name>
    <dbReference type="NCBI Taxonomy" id="3110308"/>
    <lineage>
        <taxon>Bacteria</taxon>
        <taxon>Bacillati</taxon>
        <taxon>Cyanobacteriota</taxon>
        <taxon>Cyanophyceae</taxon>
        <taxon>Synechococcales</taxon>
        <taxon>Prochlorococcaceae</taxon>
        <taxon>Cyanobium</taxon>
    </lineage>
</organism>
<dbReference type="Gene3D" id="3.90.220.20">
    <property type="entry name" value="DNA methylase specificity domains"/>
    <property type="match status" value="2"/>
</dbReference>
<dbReference type="GO" id="GO:0004519">
    <property type="term" value="F:endonuclease activity"/>
    <property type="evidence" value="ECO:0007669"/>
    <property type="project" value="UniProtKB-KW"/>
</dbReference>